<dbReference type="EMBL" id="PKPP01001288">
    <property type="protein sequence ID" value="PWA83916.1"/>
    <property type="molecule type" value="Genomic_DNA"/>
</dbReference>
<name>A0A2U1PDT4_ARTAN</name>
<protein>
    <submittedName>
        <fullName evidence="1">Paired amphipathic helix protein Sin3-like 3</fullName>
    </submittedName>
</protein>
<dbReference type="AlphaFoldDB" id="A0A2U1PDT4"/>
<organism evidence="1 2">
    <name type="scientific">Artemisia annua</name>
    <name type="common">Sweet wormwood</name>
    <dbReference type="NCBI Taxonomy" id="35608"/>
    <lineage>
        <taxon>Eukaryota</taxon>
        <taxon>Viridiplantae</taxon>
        <taxon>Streptophyta</taxon>
        <taxon>Embryophyta</taxon>
        <taxon>Tracheophyta</taxon>
        <taxon>Spermatophyta</taxon>
        <taxon>Magnoliopsida</taxon>
        <taxon>eudicotyledons</taxon>
        <taxon>Gunneridae</taxon>
        <taxon>Pentapetalae</taxon>
        <taxon>asterids</taxon>
        <taxon>campanulids</taxon>
        <taxon>Asterales</taxon>
        <taxon>Asteraceae</taxon>
        <taxon>Asteroideae</taxon>
        <taxon>Anthemideae</taxon>
        <taxon>Artemisiinae</taxon>
        <taxon>Artemisia</taxon>
    </lineage>
</organism>
<keyword evidence="2" id="KW-1185">Reference proteome</keyword>
<sequence length="101" mass="12205">MSVVIQYWIRILQTAEKELWTIRRPSRKDTRCYMTDYYLLNSIRYLLKQDRELLPAHSDLYSIFMNSLYNLLDGVADSSKFKDDCRDILEFSIKFFMFPSL</sequence>
<evidence type="ECO:0000313" key="2">
    <source>
        <dbReference type="Proteomes" id="UP000245207"/>
    </source>
</evidence>
<gene>
    <name evidence="1" type="ORF">CTI12_AA162700</name>
</gene>
<comment type="caution">
    <text evidence="1">The sequence shown here is derived from an EMBL/GenBank/DDBJ whole genome shotgun (WGS) entry which is preliminary data.</text>
</comment>
<reference evidence="1 2" key="1">
    <citation type="journal article" date="2018" name="Mol. Plant">
        <title>The genome of Artemisia annua provides insight into the evolution of Asteraceae family and artemisinin biosynthesis.</title>
        <authorList>
            <person name="Shen Q."/>
            <person name="Zhang L."/>
            <person name="Liao Z."/>
            <person name="Wang S."/>
            <person name="Yan T."/>
            <person name="Shi P."/>
            <person name="Liu M."/>
            <person name="Fu X."/>
            <person name="Pan Q."/>
            <person name="Wang Y."/>
            <person name="Lv Z."/>
            <person name="Lu X."/>
            <person name="Zhang F."/>
            <person name="Jiang W."/>
            <person name="Ma Y."/>
            <person name="Chen M."/>
            <person name="Hao X."/>
            <person name="Li L."/>
            <person name="Tang Y."/>
            <person name="Lv G."/>
            <person name="Zhou Y."/>
            <person name="Sun X."/>
            <person name="Brodelius P.E."/>
            <person name="Rose J.K.C."/>
            <person name="Tang K."/>
        </authorList>
    </citation>
    <scope>NUCLEOTIDE SEQUENCE [LARGE SCALE GENOMIC DNA]</scope>
    <source>
        <strain evidence="2">cv. Huhao1</strain>
        <tissue evidence="1">Leaf</tissue>
    </source>
</reference>
<dbReference type="Proteomes" id="UP000245207">
    <property type="component" value="Unassembled WGS sequence"/>
</dbReference>
<proteinExistence type="predicted"/>
<evidence type="ECO:0000313" key="1">
    <source>
        <dbReference type="EMBL" id="PWA83916.1"/>
    </source>
</evidence>
<accession>A0A2U1PDT4</accession>